<reference evidence="1" key="1">
    <citation type="journal article" date="2014" name="Front. Microbiol.">
        <title>High frequency of phylogenetically diverse reductive dehalogenase-homologous genes in deep subseafloor sedimentary metagenomes.</title>
        <authorList>
            <person name="Kawai M."/>
            <person name="Futagami T."/>
            <person name="Toyoda A."/>
            <person name="Takaki Y."/>
            <person name="Nishi S."/>
            <person name="Hori S."/>
            <person name="Arai W."/>
            <person name="Tsubouchi T."/>
            <person name="Morono Y."/>
            <person name="Uchiyama I."/>
            <person name="Ito T."/>
            <person name="Fujiyama A."/>
            <person name="Inagaki F."/>
            <person name="Takami H."/>
        </authorList>
    </citation>
    <scope>NUCLEOTIDE SEQUENCE</scope>
    <source>
        <strain evidence="1">Expedition CK06-06</strain>
    </source>
</reference>
<comment type="caution">
    <text evidence="1">The sequence shown here is derived from an EMBL/GenBank/DDBJ whole genome shotgun (WGS) entry which is preliminary data.</text>
</comment>
<name>X1FWJ8_9ZZZZ</name>
<accession>X1FWJ8</accession>
<evidence type="ECO:0000313" key="1">
    <source>
        <dbReference type="EMBL" id="GAH33714.1"/>
    </source>
</evidence>
<gene>
    <name evidence="1" type="ORF">S03H2_22074</name>
</gene>
<organism evidence="1">
    <name type="scientific">marine sediment metagenome</name>
    <dbReference type="NCBI Taxonomy" id="412755"/>
    <lineage>
        <taxon>unclassified sequences</taxon>
        <taxon>metagenomes</taxon>
        <taxon>ecological metagenomes</taxon>
    </lineage>
</organism>
<protein>
    <submittedName>
        <fullName evidence="1">Uncharacterized protein</fullName>
    </submittedName>
</protein>
<feature type="non-terminal residue" evidence="1">
    <location>
        <position position="104"/>
    </location>
</feature>
<dbReference type="AlphaFoldDB" id="X1FWJ8"/>
<dbReference type="EMBL" id="BARU01011829">
    <property type="protein sequence ID" value="GAH33714.1"/>
    <property type="molecule type" value="Genomic_DNA"/>
</dbReference>
<sequence>MATKPRLIYDNLWRKGTAMPSDPVADPQHPVSDTQIDTKSMYWKSSDKTVLTQLIPMNLGEGAGDINFIAILGHNIPNGTTITLEHADNSGFDGSVSISITPYA</sequence>
<proteinExistence type="predicted"/>